<protein>
    <submittedName>
        <fullName evidence="2">Uncharacterized protein</fullName>
    </submittedName>
</protein>
<organism evidence="2 3">
    <name type="scientific">Acipenser oxyrinchus oxyrinchus</name>
    <dbReference type="NCBI Taxonomy" id="40147"/>
    <lineage>
        <taxon>Eukaryota</taxon>
        <taxon>Metazoa</taxon>
        <taxon>Chordata</taxon>
        <taxon>Craniata</taxon>
        <taxon>Vertebrata</taxon>
        <taxon>Euteleostomi</taxon>
        <taxon>Actinopterygii</taxon>
        <taxon>Chondrostei</taxon>
        <taxon>Acipenseriformes</taxon>
        <taxon>Acipenseridae</taxon>
        <taxon>Acipenser</taxon>
    </lineage>
</organism>
<keyword evidence="1" id="KW-0812">Transmembrane</keyword>
<keyword evidence="1" id="KW-0472">Membrane</keyword>
<accession>A0AAD8CP81</accession>
<dbReference type="EMBL" id="JAGXEW010000035">
    <property type="protein sequence ID" value="KAK1154525.1"/>
    <property type="molecule type" value="Genomic_DNA"/>
</dbReference>
<keyword evidence="1" id="KW-1133">Transmembrane helix</keyword>
<evidence type="ECO:0000313" key="2">
    <source>
        <dbReference type="EMBL" id="KAK1154525.1"/>
    </source>
</evidence>
<dbReference type="AlphaFoldDB" id="A0AAD8CP81"/>
<dbReference type="Proteomes" id="UP001230051">
    <property type="component" value="Unassembled WGS sequence"/>
</dbReference>
<reference evidence="2" key="1">
    <citation type="submission" date="2022-02" db="EMBL/GenBank/DDBJ databases">
        <title>Atlantic sturgeon de novo genome assembly.</title>
        <authorList>
            <person name="Stock M."/>
            <person name="Klopp C."/>
            <person name="Guiguen Y."/>
            <person name="Cabau C."/>
            <person name="Parinello H."/>
            <person name="Santidrian Yebra-Pimentel E."/>
            <person name="Kuhl H."/>
            <person name="Dirks R.P."/>
            <person name="Guessner J."/>
            <person name="Wuertz S."/>
            <person name="Du K."/>
            <person name="Schartl M."/>
        </authorList>
    </citation>
    <scope>NUCLEOTIDE SEQUENCE</scope>
    <source>
        <strain evidence="2">STURGEONOMICS-FGT-2020</strain>
        <tissue evidence="2">Whole blood</tissue>
    </source>
</reference>
<evidence type="ECO:0000256" key="1">
    <source>
        <dbReference type="SAM" id="Phobius"/>
    </source>
</evidence>
<name>A0AAD8CP81_ACIOX</name>
<feature type="transmembrane region" description="Helical" evidence="1">
    <location>
        <begin position="30"/>
        <end position="52"/>
    </location>
</feature>
<keyword evidence="3" id="KW-1185">Reference proteome</keyword>
<proteinExistence type="predicted"/>
<comment type="caution">
    <text evidence="2">The sequence shown here is derived from an EMBL/GenBank/DDBJ whole genome shotgun (WGS) entry which is preliminary data.</text>
</comment>
<evidence type="ECO:0000313" key="3">
    <source>
        <dbReference type="Proteomes" id="UP001230051"/>
    </source>
</evidence>
<sequence length="90" mass="10220">MHRGIANSGAAEFVFTCRGFLAFKFKWKTMMLWVHSPCCCCFSLTVSVAMMMMRRSNYALFLDVTENVLVFGDVFGKEKKIFICARAASI</sequence>
<gene>
    <name evidence="2" type="ORF">AOXY_G28464</name>
</gene>